<dbReference type="Proteomes" id="UP001151071">
    <property type="component" value="Unassembled WGS sequence"/>
</dbReference>
<gene>
    <name evidence="2" type="ORF">O3V59_21805</name>
</gene>
<evidence type="ECO:0008006" key="4">
    <source>
        <dbReference type="Google" id="ProtNLM"/>
    </source>
</evidence>
<evidence type="ECO:0000313" key="3">
    <source>
        <dbReference type="Proteomes" id="UP001151071"/>
    </source>
</evidence>
<keyword evidence="1" id="KW-0472">Membrane</keyword>
<feature type="transmembrane region" description="Helical" evidence="1">
    <location>
        <begin position="47"/>
        <end position="65"/>
    </location>
</feature>
<dbReference type="RefSeq" id="WP_271141036.1">
    <property type="nucleotide sequence ID" value="NZ_JAPYYP010000055.1"/>
</dbReference>
<evidence type="ECO:0000313" key="2">
    <source>
        <dbReference type="EMBL" id="MDA5110973.1"/>
    </source>
</evidence>
<name>A0A9X3Z5L2_9BACL</name>
<accession>A0A9X3Z5L2</accession>
<reference evidence="2" key="1">
    <citation type="submission" date="2022-12" db="EMBL/GenBank/DDBJ databases">
        <title>Draft genome sequence of the thermophilic strain Brevibacillus thermoruber HT42, isolated from Los Humeros, Puebla, Mexico, with biotechnological potential.</title>
        <authorList>
            <person name="Lara Sanchez J."/>
            <person name="Solis Palacios R."/>
            <person name="Bustos Baena A.S."/>
            <person name="Ruz Baez A.E."/>
            <person name="Espinosa Luna G."/>
            <person name="Oliart Ros R.M."/>
        </authorList>
    </citation>
    <scope>NUCLEOTIDE SEQUENCE</scope>
    <source>
        <strain evidence="2">HT42</strain>
    </source>
</reference>
<keyword evidence="1" id="KW-0812">Transmembrane</keyword>
<comment type="caution">
    <text evidence="2">The sequence shown here is derived from an EMBL/GenBank/DDBJ whole genome shotgun (WGS) entry which is preliminary data.</text>
</comment>
<dbReference type="EMBL" id="JAPYYP010000055">
    <property type="protein sequence ID" value="MDA5110973.1"/>
    <property type="molecule type" value="Genomic_DNA"/>
</dbReference>
<keyword evidence="1" id="KW-1133">Transmembrane helix</keyword>
<dbReference type="AlphaFoldDB" id="A0A9X3Z5L2"/>
<evidence type="ECO:0000256" key="1">
    <source>
        <dbReference type="SAM" id="Phobius"/>
    </source>
</evidence>
<protein>
    <recommendedName>
        <fullName evidence="4">PrgI family protein</fullName>
    </recommendedName>
</protein>
<sequence>MYLIPKNVNTRFEFRDGFGWKELGIMLIGGGTGTLLFYLLGLLSVEFVGRLILLALPIYGAFYLIQPHPLTKISVLDTLRLQIRFTRSKKRYLYVYGGDRS</sequence>
<organism evidence="2 3">
    <name type="scientific">Brevibacillus thermoruber</name>
    <dbReference type="NCBI Taxonomy" id="33942"/>
    <lineage>
        <taxon>Bacteria</taxon>
        <taxon>Bacillati</taxon>
        <taxon>Bacillota</taxon>
        <taxon>Bacilli</taxon>
        <taxon>Bacillales</taxon>
        <taxon>Paenibacillaceae</taxon>
        <taxon>Brevibacillus</taxon>
    </lineage>
</organism>
<feature type="transmembrane region" description="Helical" evidence="1">
    <location>
        <begin position="20"/>
        <end position="41"/>
    </location>
</feature>
<proteinExistence type="predicted"/>
<keyword evidence="3" id="KW-1185">Reference proteome</keyword>